<keyword evidence="4" id="KW-0694">RNA-binding</keyword>
<evidence type="ECO:0000313" key="6">
    <source>
        <dbReference type="RefSeq" id="XP_027197489.1"/>
    </source>
</evidence>
<dbReference type="SUPFAM" id="SSF54928">
    <property type="entry name" value="RNA-binding domain, RBD"/>
    <property type="match status" value="2"/>
</dbReference>
<dbReference type="FunFam" id="3.30.70.330:FF:000023">
    <property type="entry name" value="Heterogeneous nuclear ribonucleoprotein q isoform"/>
    <property type="match status" value="1"/>
</dbReference>
<dbReference type="Gene3D" id="3.30.70.330">
    <property type="match status" value="3"/>
</dbReference>
<proteinExistence type="predicted"/>
<reference evidence="6" key="1">
    <citation type="submission" date="2025-08" db="UniProtKB">
        <authorList>
            <consortium name="RefSeq"/>
        </authorList>
    </citation>
    <scope>IDENTIFICATION</scope>
    <source>
        <strain evidence="6">Airmid</strain>
    </source>
</reference>
<evidence type="ECO:0000256" key="4">
    <source>
        <dbReference type="ARBA" id="ARBA00022884"/>
    </source>
</evidence>
<dbReference type="PROSITE" id="PS50102">
    <property type="entry name" value="RRM"/>
    <property type="match status" value="3"/>
</dbReference>
<dbReference type="InterPro" id="IPR035979">
    <property type="entry name" value="RBD_domain_sf"/>
</dbReference>
<dbReference type="AlphaFoldDB" id="A0A6P6XZP4"/>
<dbReference type="RefSeq" id="XP_027197489.1">
    <property type="nucleotide sequence ID" value="XM_027341688.1"/>
</dbReference>
<keyword evidence="5" id="KW-1185">Reference proteome</keyword>
<dbReference type="InterPro" id="IPR006535">
    <property type="entry name" value="HnRNP_R/Q_splicing_fac"/>
</dbReference>
<evidence type="ECO:0000256" key="3">
    <source>
        <dbReference type="ARBA" id="ARBA00022737"/>
    </source>
</evidence>
<dbReference type="OrthoDB" id="3800936at2759"/>
<dbReference type="CDD" id="cd12250">
    <property type="entry name" value="RRM2_hnRNPR_like"/>
    <property type="match status" value="1"/>
</dbReference>
<dbReference type="GeneID" id="113791854"/>
<dbReference type="KEGG" id="dpte:113791854"/>
<dbReference type="Pfam" id="PF00076">
    <property type="entry name" value="RRM_1"/>
    <property type="match status" value="3"/>
</dbReference>
<sequence length="571" mass="63539">MDPVNMWKTSSTSTTTCNENGSVQEKATSSSSDSQINCSSSTPPGPDSNKLKAILERTNYPHQVTAGQRKYGGPPPEMPDTTPPIGSEIFVGRIPKDVYEDELIPLFEKIGKLWDLRLMIDPLSSQSRGYAFITYCNREDAQKAVQELNGHKIRSKGYPLKVNISVPNLRLFIGNIPKAMGKEQIFNEFNKVTEGLTEVIIYSLPDDRKKNRGFCFLEFDSHKNASAAKRKLTTTGMKIFKSDILVDWADPQEEPDEETMSKVKVLYVRNLSSDVSENELKELFEEYGPVERVKKIKDYAFVHFEDRTQALNAMNNLNDKDFCGTNIEISLAKPPSDRKKKEEVLRNRERRMIMMMQQKQLMMTYPRVPQSQIRPPISSIPPLAATPILPMSRNVRNRFPQPFNPMLPVTFNRQNPNAWNPLMFYDPSDWWYGASNRPGPHHQFNFPCSNVPPNAAAAAAAAAAATQWNAYGLTNGGQVPPTMSPYCPTNANGPQNTNRRSTNGTAGPNGQAAAAAAAAAAMMNAAATGTVLATSNNGSHSMSNPSNRKWRGKSNQNNTTLINSNNINKRQ</sequence>
<evidence type="ECO:0000256" key="2">
    <source>
        <dbReference type="ARBA" id="ARBA00022490"/>
    </source>
</evidence>
<protein>
    <submittedName>
        <fullName evidence="6">Heterogeneous nuclear ribonucleoprotein R-like</fullName>
    </submittedName>
</protein>
<dbReference type="CDD" id="cd12249">
    <property type="entry name" value="RRM1_hnRNPR_like"/>
    <property type="match status" value="1"/>
</dbReference>
<dbReference type="InParanoid" id="A0A6P6XZP4"/>
<evidence type="ECO:0000313" key="5">
    <source>
        <dbReference type="Proteomes" id="UP000515146"/>
    </source>
</evidence>
<keyword evidence="2" id="KW-0963">Cytoplasm</keyword>
<organism evidence="5 6">
    <name type="scientific">Dermatophagoides pteronyssinus</name>
    <name type="common">European house dust mite</name>
    <dbReference type="NCBI Taxonomy" id="6956"/>
    <lineage>
        <taxon>Eukaryota</taxon>
        <taxon>Metazoa</taxon>
        <taxon>Ecdysozoa</taxon>
        <taxon>Arthropoda</taxon>
        <taxon>Chelicerata</taxon>
        <taxon>Arachnida</taxon>
        <taxon>Acari</taxon>
        <taxon>Acariformes</taxon>
        <taxon>Sarcoptiformes</taxon>
        <taxon>Astigmata</taxon>
        <taxon>Psoroptidia</taxon>
        <taxon>Analgoidea</taxon>
        <taxon>Pyroglyphidae</taxon>
        <taxon>Dermatophagoidinae</taxon>
        <taxon>Dermatophagoides</taxon>
    </lineage>
</organism>
<dbReference type="InterPro" id="IPR000504">
    <property type="entry name" value="RRM_dom"/>
</dbReference>
<dbReference type="GO" id="GO:0003723">
    <property type="term" value="F:RNA binding"/>
    <property type="evidence" value="ECO:0007669"/>
    <property type="project" value="UniProtKB-UniRule"/>
</dbReference>
<evidence type="ECO:0000256" key="1">
    <source>
        <dbReference type="ARBA" id="ARBA00004496"/>
    </source>
</evidence>
<dbReference type="GO" id="GO:0005737">
    <property type="term" value="C:cytoplasm"/>
    <property type="evidence" value="ECO:0007669"/>
    <property type="project" value="UniProtKB-SubCell"/>
</dbReference>
<gene>
    <name evidence="6" type="primary">LOC113791854</name>
</gene>
<keyword evidence="3" id="KW-0677">Repeat</keyword>
<dbReference type="PANTHER" id="PTHR21245">
    <property type="entry name" value="HETEROGENEOUS NUCLEAR RIBONUCLEOPROTEIN"/>
    <property type="match status" value="1"/>
</dbReference>
<comment type="subcellular location">
    <subcellularLocation>
        <location evidence="1">Cytoplasm</location>
    </subcellularLocation>
</comment>
<dbReference type="SMART" id="SM00360">
    <property type="entry name" value="RRM"/>
    <property type="match status" value="3"/>
</dbReference>
<dbReference type="FunCoup" id="A0A6P6XZP4">
    <property type="interactions" value="1665"/>
</dbReference>
<dbReference type="FunFam" id="3.30.70.330:FF:000213">
    <property type="entry name" value="Uncharacterized protein, isoform R"/>
    <property type="match status" value="1"/>
</dbReference>
<dbReference type="InterPro" id="IPR012677">
    <property type="entry name" value="Nucleotide-bd_a/b_plait_sf"/>
</dbReference>
<accession>A0A6P6XZP4</accession>
<dbReference type="OMA" id="WDLRLMI"/>
<name>A0A6P6XZP4_DERPT</name>
<dbReference type="FunFam" id="3.30.70.330:FF:000024">
    <property type="entry name" value="Heterogeneous nuclear ribonucleoprotein q isoform"/>
    <property type="match status" value="1"/>
</dbReference>
<dbReference type="CDD" id="cd12251">
    <property type="entry name" value="RRM3_hnRNPR_like"/>
    <property type="match status" value="1"/>
</dbReference>
<dbReference type="Proteomes" id="UP000515146">
    <property type="component" value="Unplaced"/>
</dbReference>
<dbReference type="NCBIfam" id="TIGR01648">
    <property type="entry name" value="hnRNP-R-Q"/>
    <property type="match status" value="1"/>
</dbReference>